<evidence type="ECO:0000313" key="2">
    <source>
        <dbReference type="Proteomes" id="UP000000663"/>
    </source>
</evidence>
<proteinExistence type="predicted"/>
<dbReference type="GeneID" id="5145608"/>
<keyword evidence="2" id="KW-1185">Reference proteome</keyword>
<gene>
    <name evidence="1" type="ORF">RCIX469</name>
</gene>
<name>Q0W6U5_METAR</name>
<dbReference type="KEGG" id="rci:RCIX469"/>
<dbReference type="STRING" id="351160.RCIX469"/>
<dbReference type="EMBL" id="AM114193">
    <property type="protein sequence ID" value="CAJ35898.1"/>
    <property type="molecule type" value="Genomic_DNA"/>
</dbReference>
<evidence type="ECO:0000313" key="1">
    <source>
        <dbReference type="EMBL" id="CAJ35898.1"/>
    </source>
</evidence>
<dbReference type="Proteomes" id="UP000000663">
    <property type="component" value="Chromosome"/>
</dbReference>
<dbReference type="RefSeq" id="WP_012036605.1">
    <property type="nucleotide sequence ID" value="NC_009464.1"/>
</dbReference>
<dbReference type="eggNOG" id="arCOG11693">
    <property type="taxonomic scope" value="Archaea"/>
</dbReference>
<dbReference type="AlphaFoldDB" id="Q0W6U5"/>
<reference evidence="1 2" key="1">
    <citation type="journal article" date="2006" name="Science">
        <title>Genome of rice cluster I archaea -- the key methane producers in the rice rhizosphere.</title>
        <authorList>
            <person name="Erkel C."/>
            <person name="Kube M."/>
            <person name="Reinhardt R."/>
            <person name="Liesack W."/>
        </authorList>
    </citation>
    <scope>NUCLEOTIDE SEQUENCE [LARGE SCALE GENOMIC DNA]</scope>
    <source>
        <strain evidence="2">DSM 22066 / NBRC 105507 / MRE50</strain>
    </source>
</reference>
<dbReference type="OrthoDB" id="380340at2157"/>
<sequence length="237" mass="26891">MSSISTILRESITFACSHEGYDQFCAAGYGESTFARDDGTPDLHGLTSALLNVFPPEKASVIAGDFGRRLRSMSTSDDETGEDVFVRYFNTPSGEVKGLIIEARRVREAMGKELVDYGHEGLKIDTVDPIEREIAGFVYGRNSFTSLDILDFTRYLKSKEYSFQENIVLEKVYEKIEQRRKEERIVLEQRIAGFISKNPAPNDSELSSFVEGLKDLCIASDRQEVLRMIRYEQLRRG</sequence>
<organism evidence="1 2">
    <name type="scientific">Methanocella arvoryzae (strain DSM 22066 / NBRC 105507 / MRE50)</name>
    <dbReference type="NCBI Taxonomy" id="351160"/>
    <lineage>
        <taxon>Archaea</taxon>
        <taxon>Methanobacteriati</taxon>
        <taxon>Methanobacteriota</taxon>
        <taxon>Stenosarchaea group</taxon>
        <taxon>Methanomicrobia</taxon>
        <taxon>Methanocellales</taxon>
        <taxon>Methanocellaceae</taxon>
        <taxon>Methanocella</taxon>
    </lineage>
</organism>
<accession>Q0W6U5</accession>
<protein>
    <submittedName>
        <fullName evidence="1">Uncharacterized protein</fullName>
    </submittedName>
</protein>